<evidence type="ECO:0000313" key="3">
    <source>
        <dbReference type="EMBL" id="RPA74532.1"/>
    </source>
</evidence>
<feature type="transmembrane region" description="Helical" evidence="2">
    <location>
        <begin position="92"/>
        <end position="110"/>
    </location>
</feature>
<name>A0A3N4HL21_ASCIM</name>
<organism evidence="3 4">
    <name type="scientific">Ascobolus immersus RN42</name>
    <dbReference type="NCBI Taxonomy" id="1160509"/>
    <lineage>
        <taxon>Eukaryota</taxon>
        <taxon>Fungi</taxon>
        <taxon>Dikarya</taxon>
        <taxon>Ascomycota</taxon>
        <taxon>Pezizomycotina</taxon>
        <taxon>Pezizomycetes</taxon>
        <taxon>Pezizales</taxon>
        <taxon>Ascobolaceae</taxon>
        <taxon>Ascobolus</taxon>
    </lineage>
</organism>
<evidence type="ECO:0000256" key="2">
    <source>
        <dbReference type="SAM" id="Phobius"/>
    </source>
</evidence>
<gene>
    <name evidence="3" type="ORF">BJ508DRAFT_366167</name>
</gene>
<accession>A0A3N4HL21</accession>
<feature type="compositionally biased region" description="Basic and acidic residues" evidence="1">
    <location>
        <begin position="285"/>
        <end position="299"/>
    </location>
</feature>
<keyword evidence="2" id="KW-0472">Membrane</keyword>
<protein>
    <recommendedName>
        <fullName evidence="5">Tetraspanin Tsp3</fullName>
    </recommendedName>
</protein>
<evidence type="ECO:0000313" key="4">
    <source>
        <dbReference type="Proteomes" id="UP000275078"/>
    </source>
</evidence>
<keyword evidence="2" id="KW-0812">Transmembrane</keyword>
<dbReference type="OrthoDB" id="71600at2759"/>
<keyword evidence="4" id="KW-1185">Reference proteome</keyword>
<keyword evidence="2" id="KW-1133">Transmembrane helix</keyword>
<reference evidence="3 4" key="1">
    <citation type="journal article" date="2018" name="Nat. Ecol. Evol.">
        <title>Pezizomycetes genomes reveal the molecular basis of ectomycorrhizal truffle lifestyle.</title>
        <authorList>
            <person name="Murat C."/>
            <person name="Payen T."/>
            <person name="Noel B."/>
            <person name="Kuo A."/>
            <person name="Morin E."/>
            <person name="Chen J."/>
            <person name="Kohler A."/>
            <person name="Krizsan K."/>
            <person name="Balestrini R."/>
            <person name="Da Silva C."/>
            <person name="Montanini B."/>
            <person name="Hainaut M."/>
            <person name="Levati E."/>
            <person name="Barry K.W."/>
            <person name="Belfiori B."/>
            <person name="Cichocki N."/>
            <person name="Clum A."/>
            <person name="Dockter R.B."/>
            <person name="Fauchery L."/>
            <person name="Guy J."/>
            <person name="Iotti M."/>
            <person name="Le Tacon F."/>
            <person name="Lindquist E.A."/>
            <person name="Lipzen A."/>
            <person name="Malagnac F."/>
            <person name="Mello A."/>
            <person name="Molinier V."/>
            <person name="Miyauchi S."/>
            <person name="Poulain J."/>
            <person name="Riccioni C."/>
            <person name="Rubini A."/>
            <person name="Sitrit Y."/>
            <person name="Splivallo R."/>
            <person name="Traeger S."/>
            <person name="Wang M."/>
            <person name="Zifcakova L."/>
            <person name="Wipf D."/>
            <person name="Zambonelli A."/>
            <person name="Paolocci F."/>
            <person name="Nowrousian M."/>
            <person name="Ottonello S."/>
            <person name="Baldrian P."/>
            <person name="Spatafora J.W."/>
            <person name="Henrissat B."/>
            <person name="Nagy L.G."/>
            <person name="Aury J.M."/>
            <person name="Wincker P."/>
            <person name="Grigoriev I.V."/>
            <person name="Bonfante P."/>
            <person name="Martin F.M."/>
        </authorList>
    </citation>
    <scope>NUCLEOTIDE SEQUENCE [LARGE SCALE GENOMIC DNA]</scope>
    <source>
        <strain evidence="3 4">RN42</strain>
    </source>
</reference>
<dbReference type="EMBL" id="ML119787">
    <property type="protein sequence ID" value="RPA74532.1"/>
    <property type="molecule type" value="Genomic_DNA"/>
</dbReference>
<dbReference type="STRING" id="1160509.A0A3N4HL21"/>
<feature type="transmembrane region" description="Helical" evidence="2">
    <location>
        <begin position="43"/>
        <end position="63"/>
    </location>
</feature>
<sequence>MNRQQKLYIAIIAIILAILAAYITLTVTTFIPLRQLKILPVSTYLPILSAILPILSFLTLPTLSRNFRQPLALPSPPNHGLSGTLRFNRPTFASMVILTILTVIVTFVPIDRQYTNSGLAGLKCGLDQGWQGLWHDRNAGQIRVIQDALNCCGFKTVKDRAFPFATPAGPSSCAATYGRDQACLPVLVEETRKVLWNGVLLGALSLIVWVGGGLGVGMMSGQGNGGIRDTAQRIEEGRRNRNGGSGLLPASTPRIEEGVEEEDTENDAAGNGERRGLLEGNAENGNRRYLGEGEQHVWR</sequence>
<evidence type="ECO:0008006" key="5">
    <source>
        <dbReference type="Google" id="ProtNLM"/>
    </source>
</evidence>
<proteinExistence type="predicted"/>
<feature type="transmembrane region" description="Helical" evidence="2">
    <location>
        <begin position="194"/>
        <end position="218"/>
    </location>
</feature>
<dbReference type="AlphaFoldDB" id="A0A3N4HL21"/>
<feature type="region of interest" description="Disordered" evidence="1">
    <location>
        <begin position="237"/>
        <end position="299"/>
    </location>
</feature>
<dbReference type="Proteomes" id="UP000275078">
    <property type="component" value="Unassembled WGS sequence"/>
</dbReference>
<evidence type="ECO:0000256" key="1">
    <source>
        <dbReference type="SAM" id="MobiDB-lite"/>
    </source>
</evidence>
<feature type="transmembrane region" description="Helical" evidence="2">
    <location>
        <begin position="7"/>
        <end position="31"/>
    </location>
</feature>